<accession>A0A8E0S1K8</accession>
<dbReference type="EMBL" id="LUCM01002671">
    <property type="protein sequence ID" value="KAA0197022.1"/>
    <property type="molecule type" value="Genomic_DNA"/>
</dbReference>
<comment type="caution">
    <text evidence="1">The sequence shown here is derived from an EMBL/GenBank/DDBJ whole genome shotgun (WGS) entry which is preliminary data.</text>
</comment>
<sequence length="122" mass="14439">MATRFRPQTNQFGRRQIENTVNPYWFGTETYMDKRQAESPVDIIIQKNYEKPYPPTYWAPPEKDNDGKFIASQYDYGNDDTNPWYVDGELVHTSMTKRYETVLNDADSKALEARGWRPQRYG</sequence>
<name>A0A8E0S1K8_9TREM</name>
<evidence type="ECO:0000313" key="2">
    <source>
        <dbReference type="Proteomes" id="UP000728185"/>
    </source>
</evidence>
<dbReference type="OrthoDB" id="10487971at2759"/>
<proteinExistence type="predicted"/>
<evidence type="ECO:0000313" key="1">
    <source>
        <dbReference type="EMBL" id="KAA0197022.1"/>
    </source>
</evidence>
<dbReference type="Proteomes" id="UP000728185">
    <property type="component" value="Unassembled WGS sequence"/>
</dbReference>
<protein>
    <submittedName>
        <fullName evidence="1">Uncharacterized protein</fullName>
    </submittedName>
</protein>
<dbReference type="AlphaFoldDB" id="A0A8E0S1K8"/>
<reference evidence="1" key="1">
    <citation type="submission" date="2019-05" db="EMBL/GenBank/DDBJ databases">
        <title>Annotation for the trematode Fasciolopsis buski.</title>
        <authorList>
            <person name="Choi Y.-J."/>
        </authorList>
    </citation>
    <scope>NUCLEOTIDE SEQUENCE</scope>
    <source>
        <strain evidence="1">HT</strain>
        <tissue evidence="1">Whole worm</tissue>
    </source>
</reference>
<organism evidence="1 2">
    <name type="scientific">Fasciolopsis buskii</name>
    <dbReference type="NCBI Taxonomy" id="27845"/>
    <lineage>
        <taxon>Eukaryota</taxon>
        <taxon>Metazoa</taxon>
        <taxon>Spiralia</taxon>
        <taxon>Lophotrochozoa</taxon>
        <taxon>Platyhelminthes</taxon>
        <taxon>Trematoda</taxon>
        <taxon>Digenea</taxon>
        <taxon>Plagiorchiida</taxon>
        <taxon>Echinostomata</taxon>
        <taxon>Echinostomatoidea</taxon>
        <taxon>Fasciolidae</taxon>
        <taxon>Fasciolopsis</taxon>
    </lineage>
</organism>
<gene>
    <name evidence="1" type="ORF">FBUS_04356</name>
</gene>
<keyword evidence="2" id="KW-1185">Reference proteome</keyword>